<feature type="transmembrane region" description="Helical" evidence="1">
    <location>
        <begin position="12"/>
        <end position="33"/>
    </location>
</feature>
<keyword evidence="3" id="KW-1185">Reference proteome</keyword>
<dbReference type="Proteomes" id="UP000182719">
    <property type="component" value="Unassembled WGS sequence"/>
</dbReference>
<dbReference type="OrthoDB" id="1495450at2"/>
<dbReference type="EMBL" id="FOAP01000038">
    <property type="protein sequence ID" value="SEN33145.1"/>
    <property type="molecule type" value="Genomic_DNA"/>
</dbReference>
<evidence type="ECO:0000313" key="2">
    <source>
        <dbReference type="EMBL" id="SEN33145.1"/>
    </source>
</evidence>
<proteinExistence type="predicted"/>
<keyword evidence="1" id="KW-0812">Transmembrane</keyword>
<gene>
    <name evidence="2" type="ORF">SAMN05444354_13816</name>
</gene>
<accession>A0A1H8FNH6</accession>
<keyword evidence="1" id="KW-1133">Transmembrane helix</keyword>
<dbReference type="AlphaFoldDB" id="A0A1H8FNH6"/>
<dbReference type="RefSeq" id="WP_075011415.1">
    <property type="nucleotide sequence ID" value="NZ_FOAP01000038.1"/>
</dbReference>
<name>A0A1H8FNH6_STIAU</name>
<evidence type="ECO:0000313" key="3">
    <source>
        <dbReference type="Proteomes" id="UP000182719"/>
    </source>
</evidence>
<keyword evidence="1" id="KW-0472">Membrane</keyword>
<dbReference type="Gene3D" id="3.40.30.10">
    <property type="entry name" value="Glutaredoxin"/>
    <property type="match status" value="1"/>
</dbReference>
<sequence length="210" mass="21778">MEKGRTPARPRWVLAVLGVVWCGAVLGGMTALARYSNTAGPVAEPPARLPPDSALRAAPGRFLLVMLAHPMCPCTRASLTELEAVMAHAGGRADAHVLFLRPEHAEAGWEEGALWQRAAAIPGVTVHKDAGGVEAQRFGATTSGHVVLFDAAGRLRFSGGITGSRGHEGDNSGRAAVEALLRAEEGRARHPVYGCALEDAAPLVAGGSTP</sequence>
<organism evidence="2 3">
    <name type="scientific">Stigmatella aurantiaca</name>
    <dbReference type="NCBI Taxonomy" id="41"/>
    <lineage>
        <taxon>Bacteria</taxon>
        <taxon>Pseudomonadati</taxon>
        <taxon>Myxococcota</taxon>
        <taxon>Myxococcia</taxon>
        <taxon>Myxococcales</taxon>
        <taxon>Cystobacterineae</taxon>
        <taxon>Archangiaceae</taxon>
        <taxon>Stigmatella</taxon>
    </lineage>
</organism>
<dbReference type="InterPro" id="IPR036249">
    <property type="entry name" value="Thioredoxin-like_sf"/>
</dbReference>
<dbReference type="SUPFAM" id="SSF52833">
    <property type="entry name" value="Thioredoxin-like"/>
    <property type="match status" value="1"/>
</dbReference>
<evidence type="ECO:0000256" key="1">
    <source>
        <dbReference type="SAM" id="Phobius"/>
    </source>
</evidence>
<reference evidence="3" key="1">
    <citation type="submission" date="2016-10" db="EMBL/GenBank/DDBJ databases">
        <authorList>
            <person name="Varghese N."/>
            <person name="Submissions S."/>
        </authorList>
    </citation>
    <scope>NUCLEOTIDE SEQUENCE [LARGE SCALE GENOMIC DNA]</scope>
    <source>
        <strain evidence="3">DSM 17044</strain>
    </source>
</reference>
<protein>
    <recommendedName>
        <fullName evidence="4">RedB protein</fullName>
    </recommendedName>
</protein>
<evidence type="ECO:0008006" key="4">
    <source>
        <dbReference type="Google" id="ProtNLM"/>
    </source>
</evidence>